<accession>A0A1E1JQV5</accession>
<dbReference type="Proteomes" id="UP000178129">
    <property type="component" value="Unassembled WGS sequence"/>
</dbReference>
<protein>
    <submittedName>
        <fullName evidence="1">Uncharacterized protein</fullName>
    </submittedName>
</protein>
<organism evidence="1 2">
    <name type="scientific">Rhynchosporium graminicola</name>
    <dbReference type="NCBI Taxonomy" id="2792576"/>
    <lineage>
        <taxon>Eukaryota</taxon>
        <taxon>Fungi</taxon>
        <taxon>Dikarya</taxon>
        <taxon>Ascomycota</taxon>
        <taxon>Pezizomycotina</taxon>
        <taxon>Leotiomycetes</taxon>
        <taxon>Helotiales</taxon>
        <taxon>Ploettnerulaceae</taxon>
        <taxon>Rhynchosporium</taxon>
    </lineage>
</organism>
<proteinExistence type="predicted"/>
<keyword evidence="2" id="KW-1185">Reference proteome</keyword>
<comment type="caution">
    <text evidence="1">The sequence shown here is derived from an EMBL/GenBank/DDBJ whole genome shotgun (WGS) entry which is preliminary data.</text>
</comment>
<name>A0A1E1JQV5_9HELO</name>
<sequence>MSRTVVQSSATGPNFCAVMSYLHMQPEMICVGLYLDYPSMVREPWRLRLMN</sequence>
<dbReference type="AlphaFoldDB" id="A0A1E1JQV5"/>
<gene>
    <name evidence="1" type="ORF">RCO7_14104</name>
</gene>
<evidence type="ECO:0000313" key="1">
    <source>
        <dbReference type="EMBL" id="CZS88246.1"/>
    </source>
</evidence>
<evidence type="ECO:0000313" key="2">
    <source>
        <dbReference type="Proteomes" id="UP000178129"/>
    </source>
</evidence>
<dbReference type="EMBL" id="FJUW01000001">
    <property type="protein sequence ID" value="CZS88246.1"/>
    <property type="molecule type" value="Genomic_DNA"/>
</dbReference>
<dbReference type="InParanoid" id="A0A1E1JQV5"/>
<reference evidence="2" key="1">
    <citation type="submission" date="2016-03" db="EMBL/GenBank/DDBJ databases">
        <authorList>
            <person name="Ploux O."/>
        </authorList>
    </citation>
    <scope>NUCLEOTIDE SEQUENCE [LARGE SCALE GENOMIC DNA]</scope>
    <source>
        <strain evidence="2">UK7</strain>
    </source>
</reference>